<proteinExistence type="predicted"/>
<reference evidence="4 5" key="1">
    <citation type="submission" date="2010-01" db="EMBL/GenBank/DDBJ databases">
        <title>The complete genome of Thermobispora bispora DSM 43833.</title>
        <authorList>
            <consortium name="US DOE Joint Genome Institute (JGI-PGF)"/>
            <person name="Lucas S."/>
            <person name="Copeland A."/>
            <person name="Lapidus A."/>
            <person name="Glavina del Rio T."/>
            <person name="Dalin E."/>
            <person name="Tice H."/>
            <person name="Bruce D."/>
            <person name="Goodwin L."/>
            <person name="Pitluck S."/>
            <person name="Kyrpides N."/>
            <person name="Mavromatis K."/>
            <person name="Ivanova N."/>
            <person name="Mikhailova N."/>
            <person name="Chertkov O."/>
            <person name="Brettin T."/>
            <person name="Detter J.C."/>
            <person name="Han C."/>
            <person name="Larimer F."/>
            <person name="Land M."/>
            <person name="Hauser L."/>
            <person name="Markowitz V."/>
            <person name="Cheng J.-F."/>
            <person name="Hugenholtz P."/>
            <person name="Woyke T."/>
            <person name="Wu D."/>
            <person name="Jando M."/>
            <person name="Schneider S."/>
            <person name="Klenk H.-P."/>
            <person name="Eisen J.A."/>
        </authorList>
    </citation>
    <scope>NUCLEOTIDE SEQUENCE [LARGE SCALE GENOMIC DNA]</scope>
    <source>
        <strain evidence="5">ATCC 19993 / DSM 43833 / CBS 139.67 / JCM 10125 / KCTC 9307 / NBRC 14880 / R51</strain>
    </source>
</reference>
<dbReference type="Proteomes" id="UP000006640">
    <property type="component" value="Chromosome"/>
</dbReference>
<evidence type="ECO:0000313" key="4">
    <source>
        <dbReference type="EMBL" id="ADG87339.1"/>
    </source>
</evidence>
<feature type="signal peptide" evidence="3">
    <location>
        <begin position="1"/>
        <end position="22"/>
    </location>
</feature>
<evidence type="ECO:0000256" key="1">
    <source>
        <dbReference type="SAM" id="MobiDB-lite"/>
    </source>
</evidence>
<feature type="transmembrane region" description="Helical" evidence="2">
    <location>
        <begin position="178"/>
        <end position="197"/>
    </location>
</feature>
<feature type="region of interest" description="Disordered" evidence="1">
    <location>
        <begin position="146"/>
        <end position="175"/>
    </location>
</feature>
<feature type="compositionally biased region" description="Gly residues" evidence="1">
    <location>
        <begin position="161"/>
        <end position="175"/>
    </location>
</feature>
<dbReference type="eggNOG" id="ENOG50349T4">
    <property type="taxonomic scope" value="Bacteria"/>
</dbReference>
<dbReference type="EMBL" id="CP001874">
    <property type="protein sequence ID" value="ADG87339.1"/>
    <property type="molecule type" value="Genomic_DNA"/>
</dbReference>
<keyword evidence="3" id="KW-0732">Signal</keyword>
<dbReference type="STRING" id="469371.Tbis_0612"/>
<dbReference type="HOGENOM" id="CLU_1298599_0_0_11"/>
<organism evidence="4 5">
    <name type="scientific">Thermobispora bispora (strain ATCC 19993 / DSM 43833 / CBS 139.67 / JCM 10125 / KCTC 9307 / NBRC 14880 / R51)</name>
    <dbReference type="NCBI Taxonomy" id="469371"/>
    <lineage>
        <taxon>Bacteria</taxon>
        <taxon>Bacillati</taxon>
        <taxon>Actinomycetota</taxon>
        <taxon>Actinomycetes</taxon>
        <taxon>Streptosporangiales</taxon>
        <taxon>Streptosporangiaceae</taxon>
        <taxon>Thermobispora</taxon>
    </lineage>
</organism>
<keyword evidence="2" id="KW-0812">Transmembrane</keyword>
<accession>D6Y564</accession>
<feature type="region of interest" description="Disordered" evidence="1">
    <location>
        <begin position="25"/>
        <end position="61"/>
    </location>
</feature>
<feature type="compositionally biased region" description="Low complexity" evidence="1">
    <location>
        <begin position="150"/>
        <end position="160"/>
    </location>
</feature>
<evidence type="ECO:0000313" key="5">
    <source>
        <dbReference type="Proteomes" id="UP000006640"/>
    </source>
</evidence>
<dbReference type="AlphaFoldDB" id="D6Y564"/>
<keyword evidence="2" id="KW-0472">Membrane</keyword>
<keyword evidence="5" id="KW-1185">Reference proteome</keyword>
<protein>
    <recommendedName>
        <fullName evidence="6">Lipoprotein</fullName>
    </recommendedName>
</protein>
<gene>
    <name evidence="4" type="ordered locus">Tbis_0612</name>
</gene>
<evidence type="ECO:0000256" key="3">
    <source>
        <dbReference type="SAM" id="SignalP"/>
    </source>
</evidence>
<evidence type="ECO:0000256" key="2">
    <source>
        <dbReference type="SAM" id="Phobius"/>
    </source>
</evidence>
<sequence length="203" mass="20001">MIKLARVAAAGALLLAPLGCSAAADTAGSTPAAPATPSPEQTAARQDVPVELRPSRLTGGETKSVRITARCPLPSGGTEYRAIVRSEAFTGLVSLLPPASTATPAVPELTGTALIKADAEPGRYRVEVRCEATNDTGTATLTILRPTPAPATTYPTKAPRAGGGGTAAGGPAEGSGPGVVTTAAVLLGAAAVGVLAARRRSGT</sequence>
<feature type="compositionally biased region" description="Low complexity" evidence="1">
    <location>
        <begin position="25"/>
        <end position="44"/>
    </location>
</feature>
<dbReference type="KEGG" id="tbi:Tbis_0612"/>
<keyword evidence="2" id="KW-1133">Transmembrane helix</keyword>
<name>D6Y564_THEBD</name>
<feature type="chain" id="PRO_5038563828" description="Lipoprotein" evidence="3">
    <location>
        <begin position="23"/>
        <end position="203"/>
    </location>
</feature>
<evidence type="ECO:0008006" key="6">
    <source>
        <dbReference type="Google" id="ProtNLM"/>
    </source>
</evidence>